<evidence type="ECO:0000313" key="1">
    <source>
        <dbReference type="EMBL" id="MBW0494998.1"/>
    </source>
</evidence>
<dbReference type="Proteomes" id="UP000765509">
    <property type="component" value="Unassembled WGS sequence"/>
</dbReference>
<evidence type="ECO:0000313" key="2">
    <source>
        <dbReference type="Proteomes" id="UP000765509"/>
    </source>
</evidence>
<name>A0A9Q3D617_9BASI</name>
<reference evidence="1" key="1">
    <citation type="submission" date="2021-03" db="EMBL/GenBank/DDBJ databases">
        <title>Draft genome sequence of rust myrtle Austropuccinia psidii MF-1, a brazilian biotype.</title>
        <authorList>
            <person name="Quecine M.C."/>
            <person name="Pachon D.M.R."/>
            <person name="Bonatelli M.L."/>
            <person name="Correr F.H."/>
            <person name="Franceschini L.M."/>
            <person name="Leite T.F."/>
            <person name="Margarido G.R.A."/>
            <person name="Almeida C.A."/>
            <person name="Ferrarezi J.A."/>
            <person name="Labate C.A."/>
        </authorList>
    </citation>
    <scope>NUCLEOTIDE SEQUENCE</scope>
    <source>
        <strain evidence="1">MF-1</strain>
    </source>
</reference>
<keyword evidence="2" id="KW-1185">Reference proteome</keyword>
<gene>
    <name evidence="1" type="ORF">O181_034713</name>
</gene>
<proteinExistence type="predicted"/>
<dbReference type="AlphaFoldDB" id="A0A9Q3D617"/>
<accession>A0A9Q3D617</accession>
<protein>
    <submittedName>
        <fullName evidence="1">Uncharacterized protein</fullName>
    </submittedName>
</protein>
<dbReference type="EMBL" id="AVOT02012864">
    <property type="protein sequence ID" value="MBW0494998.1"/>
    <property type="molecule type" value="Genomic_DNA"/>
</dbReference>
<organism evidence="1 2">
    <name type="scientific">Austropuccinia psidii MF-1</name>
    <dbReference type="NCBI Taxonomy" id="1389203"/>
    <lineage>
        <taxon>Eukaryota</taxon>
        <taxon>Fungi</taxon>
        <taxon>Dikarya</taxon>
        <taxon>Basidiomycota</taxon>
        <taxon>Pucciniomycotina</taxon>
        <taxon>Pucciniomycetes</taxon>
        <taxon>Pucciniales</taxon>
        <taxon>Sphaerophragmiaceae</taxon>
        <taxon>Austropuccinia</taxon>
    </lineage>
</organism>
<comment type="caution">
    <text evidence="1">The sequence shown here is derived from an EMBL/GenBank/DDBJ whole genome shotgun (WGS) entry which is preliminary data.</text>
</comment>
<sequence length="216" mass="23897">MLVVGQFSPAQRSPFPGSTANVCDEIDGEEVEVVPNSIGHQSSTSPFKPASRRVQSKVIPSTPRSFQPVLSTIPPPSPSLSTSGPALVSPVRSLLIIQPRVSPMITSQPLKHVASSSRRRENCFTLPCPAAQLSKQRKRCPIQVGREDINMGNEGQDTVARFFKIVDRNIREVITYANDRLIPGTASEEMASKFTWYEDELIDDFQRTFDDLGRDN</sequence>